<gene>
    <name evidence="3" type="ORF">V4C55_08730</name>
</gene>
<feature type="transmembrane region" description="Helical" evidence="1">
    <location>
        <begin position="201"/>
        <end position="219"/>
    </location>
</feature>
<dbReference type="Gene3D" id="1.10.287.70">
    <property type="match status" value="1"/>
</dbReference>
<protein>
    <submittedName>
        <fullName evidence="3">Ion channel</fullName>
    </submittedName>
</protein>
<evidence type="ECO:0000259" key="2">
    <source>
        <dbReference type="Pfam" id="PF07885"/>
    </source>
</evidence>
<keyword evidence="4" id="KW-1185">Reference proteome</keyword>
<dbReference type="SUPFAM" id="SSF81324">
    <property type="entry name" value="Voltage-gated potassium channels"/>
    <property type="match status" value="1"/>
</dbReference>
<dbReference type="Pfam" id="PF07885">
    <property type="entry name" value="Ion_trans_2"/>
    <property type="match status" value="1"/>
</dbReference>
<evidence type="ECO:0000313" key="4">
    <source>
        <dbReference type="Proteomes" id="UP001494588"/>
    </source>
</evidence>
<feature type="transmembrane region" description="Helical" evidence="1">
    <location>
        <begin position="170"/>
        <end position="189"/>
    </location>
</feature>
<organism evidence="3 4">
    <name type="scientific">Paraburkholderia sabiae</name>
    <dbReference type="NCBI Taxonomy" id="273251"/>
    <lineage>
        <taxon>Bacteria</taxon>
        <taxon>Pseudomonadati</taxon>
        <taxon>Pseudomonadota</taxon>
        <taxon>Betaproteobacteria</taxon>
        <taxon>Burkholderiales</taxon>
        <taxon>Burkholderiaceae</taxon>
        <taxon>Paraburkholderia</taxon>
    </lineage>
</organism>
<evidence type="ECO:0000313" key="3">
    <source>
        <dbReference type="EMBL" id="MEM5285793.1"/>
    </source>
</evidence>
<keyword evidence="1" id="KW-0812">Transmembrane</keyword>
<reference evidence="3 4" key="1">
    <citation type="submission" date="2024-01" db="EMBL/GenBank/DDBJ databases">
        <title>The diversity of rhizobia nodulating Mimosa spp. in eleven states of Brazil covering several biomes is determined by host plant, location, and edaphic factors.</title>
        <authorList>
            <person name="Rouws L."/>
            <person name="Barauna A."/>
            <person name="Beukes C."/>
            <person name="De Faria S.M."/>
            <person name="Gross E."/>
            <person name="Dos Reis Junior F.B."/>
            <person name="Simon M."/>
            <person name="Maluk M."/>
            <person name="Odee D.W."/>
            <person name="Kenicer G."/>
            <person name="Young J.P.W."/>
            <person name="Reis V.M."/>
            <person name="Zilli J."/>
            <person name="James E.K."/>
        </authorList>
    </citation>
    <scope>NUCLEOTIDE SEQUENCE [LARGE SCALE GENOMIC DNA]</scope>
    <source>
        <strain evidence="3 4">JPY77</strain>
    </source>
</reference>
<feature type="transmembrane region" description="Helical" evidence="1">
    <location>
        <begin position="18"/>
        <end position="37"/>
    </location>
</feature>
<proteinExistence type="predicted"/>
<dbReference type="Proteomes" id="UP001494588">
    <property type="component" value="Unassembled WGS sequence"/>
</dbReference>
<feature type="domain" description="Potassium channel" evidence="2">
    <location>
        <begin position="151"/>
        <end position="215"/>
    </location>
</feature>
<comment type="caution">
    <text evidence="3">The sequence shown here is derived from an EMBL/GenBank/DDBJ whole genome shotgun (WGS) entry which is preliminary data.</text>
</comment>
<accession>A0ABU9Q8M2</accession>
<dbReference type="RefSeq" id="WP_201646933.1">
    <property type="nucleotide sequence ID" value="NZ_CAJHCS010000001.1"/>
</dbReference>
<keyword evidence="1" id="KW-1133">Transmembrane helix</keyword>
<name>A0ABU9Q8M2_9BURK</name>
<feature type="transmembrane region" description="Helical" evidence="1">
    <location>
        <begin position="94"/>
        <end position="114"/>
    </location>
</feature>
<sequence>MAIRTTREALSRIFYQRCFWLFVVLLALIGAVSFVSASDSGRLVLNVVNMFLLIATVAAVGRTTLSFVIALLLAVPAMWFQYLGLWRDDDRSLAISWLFCAVLYGITVAYLLRYVFQPKIMTPDKLFGAAAAYLLIGVLWAYVYASIGFFYPQSYMIVGQPGRLVYADALYLSITVLTSTGFGDITPLTRQARGMCMVEQIVGSLFVAILIARLAGVYPPRESYTDGKS</sequence>
<dbReference type="InterPro" id="IPR013099">
    <property type="entry name" value="K_chnl_dom"/>
</dbReference>
<keyword evidence="1" id="KW-0472">Membrane</keyword>
<dbReference type="EMBL" id="JAZHGC010000006">
    <property type="protein sequence ID" value="MEM5285793.1"/>
    <property type="molecule type" value="Genomic_DNA"/>
</dbReference>
<feature type="transmembrane region" description="Helical" evidence="1">
    <location>
        <begin position="126"/>
        <end position="150"/>
    </location>
</feature>
<evidence type="ECO:0000256" key="1">
    <source>
        <dbReference type="SAM" id="Phobius"/>
    </source>
</evidence>